<dbReference type="GeneID" id="19404586"/>
<protein>
    <submittedName>
        <fullName evidence="2">Uncharacterized protein</fullName>
    </submittedName>
</protein>
<keyword evidence="1" id="KW-0732">Signal</keyword>
<evidence type="ECO:0000313" key="2">
    <source>
        <dbReference type="EMBL" id="EOA85639.1"/>
    </source>
</evidence>
<dbReference type="HOGENOM" id="CLU_1918386_0_0_1"/>
<organism evidence="2 3">
    <name type="scientific">Exserohilum turcicum (strain 28A)</name>
    <name type="common">Northern leaf blight fungus</name>
    <name type="synonym">Setosphaeria turcica</name>
    <dbReference type="NCBI Taxonomy" id="671987"/>
    <lineage>
        <taxon>Eukaryota</taxon>
        <taxon>Fungi</taxon>
        <taxon>Dikarya</taxon>
        <taxon>Ascomycota</taxon>
        <taxon>Pezizomycotina</taxon>
        <taxon>Dothideomycetes</taxon>
        <taxon>Pleosporomycetidae</taxon>
        <taxon>Pleosporales</taxon>
        <taxon>Pleosporineae</taxon>
        <taxon>Pleosporaceae</taxon>
        <taxon>Exserohilum</taxon>
    </lineage>
</organism>
<keyword evidence="3" id="KW-1185">Reference proteome</keyword>
<reference evidence="2 3" key="1">
    <citation type="journal article" date="2012" name="PLoS Pathog.">
        <title>Diverse lifestyles and strategies of plant pathogenesis encoded in the genomes of eighteen Dothideomycetes fungi.</title>
        <authorList>
            <person name="Ohm R.A."/>
            <person name="Feau N."/>
            <person name="Henrissat B."/>
            <person name="Schoch C.L."/>
            <person name="Horwitz B.A."/>
            <person name="Barry K.W."/>
            <person name="Condon B.J."/>
            <person name="Copeland A.C."/>
            <person name="Dhillon B."/>
            <person name="Glaser F."/>
            <person name="Hesse C.N."/>
            <person name="Kosti I."/>
            <person name="LaButti K."/>
            <person name="Lindquist E.A."/>
            <person name="Lucas S."/>
            <person name="Salamov A.A."/>
            <person name="Bradshaw R.E."/>
            <person name="Ciuffetti L."/>
            <person name="Hamelin R.C."/>
            <person name="Kema G.H.J."/>
            <person name="Lawrence C."/>
            <person name="Scott J.A."/>
            <person name="Spatafora J.W."/>
            <person name="Turgeon B.G."/>
            <person name="de Wit P.J.G.M."/>
            <person name="Zhong S."/>
            <person name="Goodwin S.B."/>
            <person name="Grigoriev I.V."/>
        </authorList>
    </citation>
    <scope>NUCLEOTIDE SEQUENCE [LARGE SCALE GENOMIC DNA]</scope>
    <source>
        <strain evidence="3">28A</strain>
    </source>
</reference>
<dbReference type="AlphaFoldDB" id="R0K856"/>
<dbReference type="Proteomes" id="UP000016935">
    <property type="component" value="Unassembled WGS sequence"/>
</dbReference>
<evidence type="ECO:0000313" key="3">
    <source>
        <dbReference type="Proteomes" id="UP000016935"/>
    </source>
</evidence>
<proteinExistence type="predicted"/>
<accession>R0K856</accession>
<feature type="chain" id="PRO_5004344271" evidence="1">
    <location>
        <begin position="20"/>
        <end position="132"/>
    </location>
</feature>
<reference evidence="2 3" key="2">
    <citation type="journal article" date="2013" name="PLoS Genet.">
        <title>Comparative genome structure, secondary metabolite, and effector coding capacity across Cochliobolus pathogens.</title>
        <authorList>
            <person name="Condon B.J."/>
            <person name="Leng Y."/>
            <person name="Wu D."/>
            <person name="Bushley K.E."/>
            <person name="Ohm R.A."/>
            <person name="Otillar R."/>
            <person name="Martin J."/>
            <person name="Schackwitz W."/>
            <person name="Grimwood J."/>
            <person name="MohdZainudin N."/>
            <person name="Xue C."/>
            <person name="Wang R."/>
            <person name="Manning V.A."/>
            <person name="Dhillon B."/>
            <person name="Tu Z.J."/>
            <person name="Steffenson B.J."/>
            <person name="Salamov A."/>
            <person name="Sun H."/>
            <person name="Lowry S."/>
            <person name="LaButti K."/>
            <person name="Han J."/>
            <person name="Copeland A."/>
            <person name="Lindquist E."/>
            <person name="Barry K."/>
            <person name="Schmutz J."/>
            <person name="Baker S.E."/>
            <person name="Ciuffetti L.M."/>
            <person name="Grigoriev I.V."/>
            <person name="Zhong S."/>
            <person name="Turgeon B.G."/>
        </authorList>
    </citation>
    <scope>NUCLEOTIDE SEQUENCE [LARGE SCALE GENOMIC DNA]</scope>
    <source>
        <strain evidence="3">28A</strain>
    </source>
</reference>
<feature type="signal peptide" evidence="1">
    <location>
        <begin position="1"/>
        <end position="19"/>
    </location>
</feature>
<dbReference type="EMBL" id="KB908659">
    <property type="protein sequence ID" value="EOA85639.1"/>
    <property type="molecule type" value="Genomic_DNA"/>
</dbReference>
<sequence length="132" mass="14540">MKTFVRLLVAAIGAKTASSQVKIPDVYHFRREDILSHHDADTAPDHNSTIDLPAIGAATVALTFPTATVTFTRYVTERLHVEIQATTDTAVDALLTTWWGLKHAAYVQGAGFHDFDIPIEPTWAGRIKVEID</sequence>
<dbReference type="RefSeq" id="XP_008026693.1">
    <property type="nucleotide sequence ID" value="XM_008028502.1"/>
</dbReference>
<name>R0K856_EXST2</name>
<evidence type="ECO:0000256" key="1">
    <source>
        <dbReference type="SAM" id="SignalP"/>
    </source>
</evidence>
<gene>
    <name evidence="2" type="ORF">SETTUDRAFT_40162</name>
</gene>